<dbReference type="Proteomes" id="UP000799750">
    <property type="component" value="Unassembled WGS sequence"/>
</dbReference>
<evidence type="ECO:0000313" key="2">
    <source>
        <dbReference type="EMBL" id="KAF2500148.1"/>
    </source>
</evidence>
<dbReference type="OrthoDB" id="62853at2759"/>
<proteinExistence type="predicted"/>
<accession>A0A6A6R5X1</accession>
<keyword evidence="3" id="KW-1185">Reference proteome</keyword>
<gene>
    <name evidence="2" type="ORF">BU16DRAFT_613945</name>
</gene>
<feature type="compositionally biased region" description="Polar residues" evidence="1">
    <location>
        <begin position="617"/>
        <end position="642"/>
    </location>
</feature>
<evidence type="ECO:0000313" key="3">
    <source>
        <dbReference type="Proteomes" id="UP000799750"/>
    </source>
</evidence>
<name>A0A6A6R5X1_9PEZI</name>
<feature type="compositionally biased region" description="Low complexity" evidence="1">
    <location>
        <begin position="496"/>
        <end position="507"/>
    </location>
</feature>
<protein>
    <recommendedName>
        <fullName evidence="4">TFIIS N-terminal domain-containing protein</fullName>
    </recommendedName>
</protein>
<feature type="compositionally biased region" description="Polar residues" evidence="1">
    <location>
        <begin position="663"/>
        <end position="672"/>
    </location>
</feature>
<feature type="compositionally biased region" description="Polar residues" evidence="1">
    <location>
        <begin position="785"/>
        <end position="794"/>
    </location>
</feature>
<feature type="compositionally biased region" description="Polar residues" evidence="1">
    <location>
        <begin position="732"/>
        <end position="742"/>
    </location>
</feature>
<evidence type="ECO:0008006" key="4">
    <source>
        <dbReference type="Google" id="ProtNLM"/>
    </source>
</evidence>
<feature type="region of interest" description="Disordered" evidence="1">
    <location>
        <begin position="328"/>
        <end position="349"/>
    </location>
</feature>
<feature type="compositionally biased region" description="Basic and acidic residues" evidence="1">
    <location>
        <begin position="771"/>
        <end position="782"/>
    </location>
</feature>
<dbReference type="EMBL" id="MU004183">
    <property type="protein sequence ID" value="KAF2500148.1"/>
    <property type="molecule type" value="Genomic_DNA"/>
</dbReference>
<feature type="compositionally biased region" description="Low complexity" evidence="1">
    <location>
        <begin position="576"/>
        <end position="601"/>
    </location>
</feature>
<organism evidence="2 3">
    <name type="scientific">Lophium mytilinum</name>
    <dbReference type="NCBI Taxonomy" id="390894"/>
    <lineage>
        <taxon>Eukaryota</taxon>
        <taxon>Fungi</taxon>
        <taxon>Dikarya</taxon>
        <taxon>Ascomycota</taxon>
        <taxon>Pezizomycotina</taxon>
        <taxon>Dothideomycetes</taxon>
        <taxon>Pleosporomycetidae</taxon>
        <taxon>Mytilinidiales</taxon>
        <taxon>Mytilinidiaceae</taxon>
        <taxon>Lophium</taxon>
    </lineage>
</organism>
<feature type="compositionally biased region" description="Basic and acidic residues" evidence="1">
    <location>
        <begin position="722"/>
        <end position="731"/>
    </location>
</feature>
<evidence type="ECO:0000256" key="1">
    <source>
        <dbReference type="SAM" id="MobiDB-lite"/>
    </source>
</evidence>
<feature type="compositionally biased region" description="Polar residues" evidence="1">
    <location>
        <begin position="451"/>
        <end position="472"/>
    </location>
</feature>
<feature type="compositionally biased region" description="Polar residues" evidence="1">
    <location>
        <begin position="547"/>
        <end position="565"/>
    </location>
</feature>
<dbReference type="AlphaFoldDB" id="A0A6A6R5X1"/>
<sequence>MPMGATIPDLPNARTHACIEALGLVNRNVSRKARARFDNEMLKILDRFVTTLAHSLPDEYAHIDDLAKNEVAFSNNTAHPLFEAHIESFLETHGLTIWGSNRGHLLKIGGDITHEHYTKDLYYPQDELEIKRLIRQWALLRRAAQANNGKAVGVIPLPSCPKIWDEAVYTVEHQELPDSDDNKKVGRIVIVRLPWLKDSAKQVRSMQQQIIHIRRRLQRGFGWKLDSGRLHPPKEHEKAIMSSWLRLLEEYPNLEMEIIRTTKIDSVLKHIKKLDPFPGDKKLQLRHKASNILTSWGIITSSSPSTFDTGQDVSSAFLATHERKRAAVEETMSSRKTQKTSGTSPIDEISNENAQFRSLNSVATGSAQPQRPQPRAPIAPMFPTGCIQLSYTRPTQPRQAPKGLQSIDGVFGTAKEMQHGALSSTVGVEAQRKTLSHLQYAKEHIRVETLAQKNNTPSTAQRAGPTPTNRPVSCTPHIVLRMSPTSDIGSSEDDMSPPSSASFLPSSERQASSDSIDIRPVSATFFDDRTGKLRAANSSTPEDHRTSPAQTLTPQGSPESSSVSRDGSLLRDRASTDTQSSATQSPNNDTSTSSPQGSSTPKDTYTAGGSYTERSRINATTVHPQCRTSSPKKPSTATQTSAEHPPIHDAPTRIQGERPLTNEAPTVSQPSVLTERGGTSGFQKPLEASPTPKASDAHQEGWSAQAEGSTGRALVSTQEKSSCAHERDRNAQAKSSARQTSEPLAKDRNNTPRRSGSPQAEGSAGPLSKPSQDRRIHQEDRNAQIGGNVSQNPQPRYDDDDALKATLLDFDESDDTESEDDESEDDEETLRFYFGNLIELELINMHDLVKQQQLYRSRTEPQNRYRKQVRLEKLLEKLWKLAAESREELQNPLRDPRTKALQYFIGMRKMERAISIAHTADFAVETGIEGLKRSIEINHVRRTLILRWRKVSKGVAGGSVQLLVDVINAANDTDMDSEFTDILKRYCMALFVPPRALVS</sequence>
<reference evidence="2" key="1">
    <citation type="journal article" date="2020" name="Stud. Mycol.">
        <title>101 Dothideomycetes genomes: a test case for predicting lifestyles and emergence of pathogens.</title>
        <authorList>
            <person name="Haridas S."/>
            <person name="Albert R."/>
            <person name="Binder M."/>
            <person name="Bloem J."/>
            <person name="Labutti K."/>
            <person name="Salamov A."/>
            <person name="Andreopoulos B."/>
            <person name="Baker S."/>
            <person name="Barry K."/>
            <person name="Bills G."/>
            <person name="Bluhm B."/>
            <person name="Cannon C."/>
            <person name="Castanera R."/>
            <person name="Culley D."/>
            <person name="Daum C."/>
            <person name="Ezra D."/>
            <person name="Gonzalez J."/>
            <person name="Henrissat B."/>
            <person name="Kuo A."/>
            <person name="Liang C."/>
            <person name="Lipzen A."/>
            <person name="Lutzoni F."/>
            <person name="Magnuson J."/>
            <person name="Mondo S."/>
            <person name="Nolan M."/>
            <person name="Ohm R."/>
            <person name="Pangilinan J."/>
            <person name="Park H.-J."/>
            <person name="Ramirez L."/>
            <person name="Alfaro M."/>
            <person name="Sun H."/>
            <person name="Tritt A."/>
            <person name="Yoshinaga Y."/>
            <person name="Zwiers L.-H."/>
            <person name="Turgeon B."/>
            <person name="Goodwin S."/>
            <person name="Spatafora J."/>
            <person name="Crous P."/>
            <person name="Grigoriev I."/>
        </authorList>
    </citation>
    <scope>NUCLEOTIDE SEQUENCE</scope>
    <source>
        <strain evidence="2">CBS 269.34</strain>
    </source>
</reference>
<feature type="region of interest" description="Disordered" evidence="1">
    <location>
        <begin position="448"/>
        <end position="799"/>
    </location>
</feature>